<dbReference type="GO" id="GO:0004519">
    <property type="term" value="F:endonuclease activity"/>
    <property type="evidence" value="ECO:0007669"/>
    <property type="project" value="InterPro"/>
</dbReference>
<keyword evidence="3" id="KW-1185">Reference proteome</keyword>
<dbReference type="STRING" id="1274631.LMTR13_11280"/>
<dbReference type="CDD" id="cd00085">
    <property type="entry name" value="HNHc"/>
    <property type="match status" value="1"/>
</dbReference>
<evidence type="ECO:0000313" key="3">
    <source>
        <dbReference type="Proteomes" id="UP000092839"/>
    </source>
</evidence>
<dbReference type="OrthoDB" id="8369688at2"/>
<sequence length="174" mass="19569">MRLEFSKRTMREARERAEGLCEGLLSNGERCNANLAHKPCHFDHIIPAAIGGDNSLQNCAFLCVPCHLEKTTKRDIQDHLTAGPVDTLARATHPGMAHFAGTGPALKTCRECAFWNHKLYDYRAKNGKWRGLILPADCNKYRQMTQRVGDKIPDDAAACKYFEQSEHVPARYAK</sequence>
<dbReference type="EMBL" id="CP016428">
    <property type="protein sequence ID" value="ANW00661.1"/>
    <property type="molecule type" value="Genomic_DNA"/>
</dbReference>
<organism evidence="2 3">
    <name type="scientific">Bradyrhizobium icense</name>
    <dbReference type="NCBI Taxonomy" id="1274631"/>
    <lineage>
        <taxon>Bacteria</taxon>
        <taxon>Pseudomonadati</taxon>
        <taxon>Pseudomonadota</taxon>
        <taxon>Alphaproteobacteria</taxon>
        <taxon>Hyphomicrobiales</taxon>
        <taxon>Nitrobacteraceae</taxon>
        <taxon>Bradyrhizobium</taxon>
    </lineage>
</organism>
<dbReference type="AlphaFoldDB" id="A0A1B1UD50"/>
<proteinExistence type="predicted"/>
<dbReference type="KEGG" id="bic:LMTR13_11280"/>
<dbReference type="GO" id="GO:0008270">
    <property type="term" value="F:zinc ion binding"/>
    <property type="evidence" value="ECO:0007669"/>
    <property type="project" value="InterPro"/>
</dbReference>
<dbReference type="RefSeq" id="WP_065727937.1">
    <property type="nucleotide sequence ID" value="NZ_CP016428.1"/>
</dbReference>
<dbReference type="Proteomes" id="UP000092839">
    <property type="component" value="Chromosome"/>
</dbReference>
<evidence type="ECO:0000313" key="2">
    <source>
        <dbReference type="EMBL" id="ANW00661.1"/>
    </source>
</evidence>
<accession>A0A1B1UD50</accession>
<dbReference type="GO" id="GO:0003676">
    <property type="term" value="F:nucleic acid binding"/>
    <property type="evidence" value="ECO:0007669"/>
    <property type="project" value="InterPro"/>
</dbReference>
<dbReference type="Pfam" id="PF01844">
    <property type="entry name" value="HNH"/>
    <property type="match status" value="1"/>
</dbReference>
<dbReference type="Gene3D" id="1.10.30.50">
    <property type="match status" value="1"/>
</dbReference>
<dbReference type="InterPro" id="IPR002711">
    <property type="entry name" value="HNH"/>
</dbReference>
<evidence type="ECO:0000259" key="1">
    <source>
        <dbReference type="Pfam" id="PF01844"/>
    </source>
</evidence>
<protein>
    <recommendedName>
        <fullName evidence="1">HNH domain-containing protein</fullName>
    </recommendedName>
</protein>
<dbReference type="InterPro" id="IPR003615">
    <property type="entry name" value="HNH_nuc"/>
</dbReference>
<reference evidence="2 3" key="1">
    <citation type="submission" date="2016-07" db="EMBL/GenBank/DDBJ databases">
        <title>Complete genome sequence of Bradyrhizobium icense LMTR 13T, a potential inoculant strain isolated from lima bean (Phaseolus lunatus) in Peru.</title>
        <authorList>
            <person name="Ormeno-Orrillo E."/>
            <person name="Duran D."/>
            <person name="Rogel M.A."/>
            <person name="Rey L."/>
            <person name="Imperial J."/>
            <person name="Ruiz-Argueso T."/>
            <person name="Martinez-Romero E."/>
        </authorList>
    </citation>
    <scope>NUCLEOTIDE SEQUENCE [LARGE SCALE GENOMIC DNA]</scope>
    <source>
        <strain evidence="2 3">LMTR 13</strain>
    </source>
</reference>
<feature type="domain" description="HNH" evidence="1">
    <location>
        <begin position="29"/>
        <end position="72"/>
    </location>
</feature>
<name>A0A1B1UD50_9BRAD</name>
<gene>
    <name evidence="2" type="ORF">LMTR13_11280</name>
</gene>